<dbReference type="GO" id="GO:0004087">
    <property type="term" value="F:carbamoyl-phosphate synthase (ammonia) activity"/>
    <property type="evidence" value="ECO:0007669"/>
    <property type="project" value="UniProtKB-EC"/>
</dbReference>
<dbReference type="SUPFAM" id="SSF56059">
    <property type="entry name" value="Glutathione synthetase ATP-binding domain-like"/>
    <property type="match status" value="1"/>
</dbReference>
<comment type="pathway">
    <text evidence="1">Amino-acid biosynthesis; L-arginine biosynthesis; carbamoyl phosphate from bicarbonate: step 1/1.</text>
</comment>
<dbReference type="SMART" id="SM00851">
    <property type="entry name" value="MGS"/>
    <property type="match status" value="1"/>
</dbReference>
<dbReference type="InterPro" id="IPR011761">
    <property type="entry name" value="ATP-grasp"/>
</dbReference>
<dbReference type="EMBL" id="CM001377">
    <property type="protein sequence ID" value="EHM09440.1"/>
    <property type="molecule type" value="Genomic_DNA"/>
</dbReference>
<keyword evidence="7" id="KW-0677">Repeat</keyword>
<dbReference type="RefSeq" id="WP_006582933.1">
    <property type="nucleotide sequence ID" value="NZ_CM001377.1"/>
</dbReference>
<dbReference type="Gene3D" id="3.40.50.20">
    <property type="match status" value="1"/>
</dbReference>
<evidence type="ECO:0000313" key="16">
    <source>
        <dbReference type="EMBL" id="EHM09440.1"/>
    </source>
</evidence>
<evidence type="ECO:0000259" key="15">
    <source>
        <dbReference type="PROSITE" id="PS51855"/>
    </source>
</evidence>
<dbReference type="InterPro" id="IPR011607">
    <property type="entry name" value="MGS-like_dom"/>
</dbReference>
<evidence type="ECO:0000256" key="9">
    <source>
        <dbReference type="ARBA" id="ARBA00022840"/>
    </source>
</evidence>
<dbReference type="PANTHER" id="PTHR11405">
    <property type="entry name" value="CARBAMOYLTRANSFERASE FAMILY MEMBER"/>
    <property type="match status" value="1"/>
</dbReference>
<reference evidence="16 17" key="1">
    <citation type="submission" date="2011-10" db="EMBL/GenBank/DDBJ databases">
        <title>The Noncontiguous Finished genome of Thermanaerovibrio velox DSM 12556.</title>
        <authorList>
            <consortium name="US DOE Joint Genome Institute (JGI-PGF)"/>
            <person name="Lucas S."/>
            <person name="Copeland A."/>
            <person name="Lapidus A."/>
            <person name="Glavina del Rio T."/>
            <person name="Dalin E."/>
            <person name="Tice H."/>
            <person name="Bruce D."/>
            <person name="Goodwin L."/>
            <person name="Pitluck S."/>
            <person name="Peters L."/>
            <person name="Mikhailova N."/>
            <person name="Teshima H."/>
            <person name="Kyrpides N."/>
            <person name="Mavromatis K."/>
            <person name="Ivanova N."/>
            <person name="Markowitz V."/>
            <person name="Cheng J.-F."/>
            <person name="Hugenholtz P."/>
            <person name="Woyke T."/>
            <person name="Wu D."/>
            <person name="Spring S."/>
            <person name="Brambilla E.-M."/>
            <person name="Klenk H.-P."/>
            <person name="Eisen J.A."/>
        </authorList>
    </citation>
    <scope>NUCLEOTIDE SEQUENCE [LARGE SCALE GENOMIC DNA]</scope>
    <source>
        <strain evidence="16 17">DSM 12556</strain>
    </source>
</reference>
<dbReference type="PRINTS" id="PR00098">
    <property type="entry name" value="CPSASE"/>
</dbReference>
<dbReference type="PANTHER" id="PTHR11405:SF53">
    <property type="entry name" value="CARBAMOYL-PHOSPHATE SYNTHASE [AMMONIA], MITOCHONDRIAL"/>
    <property type="match status" value="1"/>
</dbReference>
<dbReference type="PROSITE" id="PS50975">
    <property type="entry name" value="ATP_GRASP"/>
    <property type="match status" value="1"/>
</dbReference>
<evidence type="ECO:0000256" key="13">
    <source>
        <dbReference type="PROSITE-ProRule" id="PRU00409"/>
    </source>
</evidence>
<keyword evidence="17" id="KW-1185">Reference proteome</keyword>
<keyword evidence="9 13" id="KW-0067">ATP-binding</keyword>
<dbReference type="InterPro" id="IPR058047">
    <property type="entry name" value="CPSase_preATP-grasp"/>
</dbReference>
<evidence type="ECO:0000259" key="14">
    <source>
        <dbReference type="PROSITE" id="PS50975"/>
    </source>
</evidence>
<proteinExistence type="inferred from homology"/>
<sequence length="530" mass="56224">MPLDAGLRKVLVIGSGPIVIGQAAEFDYAGTQACRALREEGVEVVLVNTNPATIMTDSDTADAVYFEPLDLEGLCRVIEVERPEGIIGTLGGQVGLNLSLGLFDSGVLRRLGVRLLGTGAEAIRRGEDRGLFRDLMQSIGEEVPLSAAVKSLEEALSFAGFAGFPLVVRPAFTLGGTGGGMARDQGELVELVSSALGLSPAGQALVEVSVEGWKEIEFEVIRDGEGGKVLVCGMENLDPMGVHTGDSVVVSPIMTLGKSVVEDLREACFRIVDAIGVEGACNIQFAVRDDGKRYVIEVNPRASRSSALASKATAYPIARVAAKVALGYRLGEIGLWEGGPRASEEPVISHVALKFPRWPFDKFPRADRRLGTRMRSTGEVMARGDSFEEALLKGFRCAGHPIKVPFGVLLSLSPWSRAEALDAVGILSRAGCAIYCTPGTASFFMSKGIACDAVSPEDALELAGEGVKLVVNTVSPGWGSGYGFKLRRRAMERGVLCLTSCDTLKGLAEALVFRGDLGEALASGERWYNL</sequence>
<dbReference type="GO" id="GO:0006526">
    <property type="term" value="P:L-arginine biosynthetic process"/>
    <property type="evidence" value="ECO:0007669"/>
    <property type="project" value="UniProtKB-KW"/>
</dbReference>
<dbReference type="InterPro" id="IPR005483">
    <property type="entry name" value="CPSase_dom"/>
</dbReference>
<keyword evidence="4" id="KW-0436">Ligase</keyword>
<dbReference type="GO" id="GO:0046872">
    <property type="term" value="F:metal ion binding"/>
    <property type="evidence" value="ECO:0007669"/>
    <property type="project" value="UniProtKB-KW"/>
</dbReference>
<dbReference type="InterPro" id="IPR016185">
    <property type="entry name" value="PreATP-grasp_dom_sf"/>
</dbReference>
<evidence type="ECO:0000313" key="17">
    <source>
        <dbReference type="Proteomes" id="UP000005730"/>
    </source>
</evidence>
<dbReference type="FunFam" id="3.40.50.20:FF:000001">
    <property type="entry name" value="Carbamoyl-phosphate synthase large chain"/>
    <property type="match status" value="1"/>
</dbReference>
<evidence type="ECO:0000256" key="2">
    <source>
        <dbReference type="ARBA" id="ARBA00009799"/>
    </source>
</evidence>
<evidence type="ECO:0000256" key="4">
    <source>
        <dbReference type="ARBA" id="ARBA00022598"/>
    </source>
</evidence>
<dbReference type="Gene3D" id="3.40.50.1380">
    <property type="entry name" value="Methylglyoxal synthase-like domain"/>
    <property type="match status" value="1"/>
</dbReference>
<gene>
    <name evidence="16" type="ORF">TheveDRAFT_0264</name>
</gene>
<evidence type="ECO:0000256" key="8">
    <source>
        <dbReference type="ARBA" id="ARBA00022741"/>
    </source>
</evidence>
<dbReference type="Pfam" id="PF25596">
    <property type="entry name" value="CPSase_L_D1"/>
    <property type="match status" value="1"/>
</dbReference>
<name>H0UNV4_9BACT</name>
<organism evidence="16 17">
    <name type="scientific">Thermanaerovibrio velox DSM 12556</name>
    <dbReference type="NCBI Taxonomy" id="926567"/>
    <lineage>
        <taxon>Bacteria</taxon>
        <taxon>Thermotogati</taxon>
        <taxon>Synergistota</taxon>
        <taxon>Synergistia</taxon>
        <taxon>Synergistales</taxon>
        <taxon>Synergistaceae</taxon>
        <taxon>Thermanaerovibrio</taxon>
    </lineage>
</organism>
<evidence type="ECO:0000256" key="6">
    <source>
        <dbReference type="ARBA" id="ARBA00022723"/>
    </source>
</evidence>
<evidence type="ECO:0000256" key="3">
    <source>
        <dbReference type="ARBA" id="ARBA00022571"/>
    </source>
</evidence>
<accession>H0UNV4</accession>
<dbReference type="InterPro" id="IPR036914">
    <property type="entry name" value="MGS-like_dom_sf"/>
</dbReference>
<dbReference type="AlphaFoldDB" id="H0UNV4"/>
<dbReference type="SUPFAM" id="SSF52440">
    <property type="entry name" value="PreATP-grasp domain"/>
    <property type="match status" value="1"/>
</dbReference>
<keyword evidence="3" id="KW-0055">Arginine biosynthesis</keyword>
<dbReference type="FunFam" id="3.30.470.20:FF:000026">
    <property type="entry name" value="Carbamoyl-phosphate synthase large chain"/>
    <property type="match status" value="1"/>
</dbReference>
<dbReference type="InterPro" id="IPR013815">
    <property type="entry name" value="ATP_grasp_subdomain_1"/>
</dbReference>
<evidence type="ECO:0000256" key="12">
    <source>
        <dbReference type="ARBA" id="ARBA00048816"/>
    </source>
</evidence>
<evidence type="ECO:0000256" key="11">
    <source>
        <dbReference type="ARBA" id="ARBA00047359"/>
    </source>
</evidence>
<evidence type="ECO:0000256" key="7">
    <source>
        <dbReference type="ARBA" id="ARBA00022737"/>
    </source>
</evidence>
<dbReference type="InterPro" id="IPR005479">
    <property type="entry name" value="CPAse_ATP-bd"/>
</dbReference>
<dbReference type="GO" id="GO:0005737">
    <property type="term" value="C:cytoplasm"/>
    <property type="evidence" value="ECO:0007669"/>
    <property type="project" value="TreeGrafter"/>
</dbReference>
<dbReference type="PROSITE" id="PS51855">
    <property type="entry name" value="MGS"/>
    <property type="match status" value="1"/>
</dbReference>
<protein>
    <submittedName>
        <fullName evidence="16">Carbamoylphosphate synthase large subunit</fullName>
    </submittedName>
</protein>
<dbReference type="STRING" id="926567.TheveDRAFT_0264"/>
<keyword evidence="5" id="KW-0028">Amino-acid biosynthesis</keyword>
<dbReference type="SUPFAM" id="SSF52335">
    <property type="entry name" value="Methylglyoxal synthase-like"/>
    <property type="match status" value="1"/>
</dbReference>
<comment type="catalytic activity">
    <reaction evidence="11">
        <text>hydrogencarbonate + NH4(+) + 2 ATP = carbamoyl phosphate + 2 ADP + phosphate + 2 H(+)</text>
        <dbReference type="Rhea" id="RHEA:18029"/>
        <dbReference type="ChEBI" id="CHEBI:15378"/>
        <dbReference type="ChEBI" id="CHEBI:17544"/>
        <dbReference type="ChEBI" id="CHEBI:28938"/>
        <dbReference type="ChEBI" id="CHEBI:30616"/>
        <dbReference type="ChEBI" id="CHEBI:43474"/>
        <dbReference type="ChEBI" id="CHEBI:58228"/>
        <dbReference type="ChEBI" id="CHEBI:456216"/>
        <dbReference type="EC" id="6.3.4.16"/>
    </reaction>
</comment>
<feature type="domain" description="MGS-like" evidence="15">
    <location>
        <begin position="400"/>
        <end position="530"/>
    </location>
</feature>
<dbReference type="GO" id="GO:0005524">
    <property type="term" value="F:ATP binding"/>
    <property type="evidence" value="ECO:0007669"/>
    <property type="project" value="UniProtKB-UniRule"/>
</dbReference>
<dbReference type="HOGENOM" id="CLU_000513_3_4_0"/>
<feature type="domain" description="ATP-grasp" evidence="14">
    <location>
        <begin position="133"/>
        <end position="326"/>
    </location>
</feature>
<dbReference type="Gene3D" id="3.30.1490.20">
    <property type="entry name" value="ATP-grasp fold, A domain"/>
    <property type="match status" value="1"/>
</dbReference>
<evidence type="ECO:0000256" key="1">
    <source>
        <dbReference type="ARBA" id="ARBA00005077"/>
    </source>
</evidence>
<comment type="similarity">
    <text evidence="2">Belongs to the CarB family.</text>
</comment>
<dbReference type="Gene3D" id="3.30.470.20">
    <property type="entry name" value="ATP-grasp fold, B domain"/>
    <property type="match status" value="1"/>
</dbReference>
<dbReference type="Proteomes" id="UP000005730">
    <property type="component" value="Chromosome"/>
</dbReference>
<keyword evidence="8 13" id="KW-0547">Nucleotide-binding</keyword>
<dbReference type="GO" id="GO:0004088">
    <property type="term" value="F:carbamoyl-phosphate synthase (glutamine-hydrolyzing) activity"/>
    <property type="evidence" value="ECO:0007669"/>
    <property type="project" value="UniProtKB-EC"/>
</dbReference>
<keyword evidence="10" id="KW-0464">Manganese</keyword>
<dbReference type="eggNOG" id="COG0458">
    <property type="taxonomic scope" value="Bacteria"/>
</dbReference>
<evidence type="ECO:0000256" key="5">
    <source>
        <dbReference type="ARBA" id="ARBA00022605"/>
    </source>
</evidence>
<keyword evidence="6" id="KW-0479">Metal-binding</keyword>
<dbReference type="Pfam" id="PF02786">
    <property type="entry name" value="CPSase_L_D2"/>
    <property type="match status" value="1"/>
</dbReference>
<dbReference type="PROSITE" id="PS00867">
    <property type="entry name" value="CPSASE_2"/>
    <property type="match status" value="1"/>
</dbReference>
<comment type="catalytic activity">
    <reaction evidence="12">
        <text>hydrogencarbonate + L-glutamine + 2 ATP + H2O = carbamoyl phosphate + L-glutamate + 2 ADP + phosphate + 2 H(+)</text>
        <dbReference type="Rhea" id="RHEA:18633"/>
        <dbReference type="ChEBI" id="CHEBI:15377"/>
        <dbReference type="ChEBI" id="CHEBI:15378"/>
        <dbReference type="ChEBI" id="CHEBI:17544"/>
        <dbReference type="ChEBI" id="CHEBI:29985"/>
        <dbReference type="ChEBI" id="CHEBI:30616"/>
        <dbReference type="ChEBI" id="CHEBI:43474"/>
        <dbReference type="ChEBI" id="CHEBI:58228"/>
        <dbReference type="ChEBI" id="CHEBI:58359"/>
        <dbReference type="ChEBI" id="CHEBI:456216"/>
        <dbReference type="EC" id="6.3.5.5"/>
    </reaction>
</comment>
<dbReference type="PROSITE" id="PS00866">
    <property type="entry name" value="CPSASE_1"/>
    <property type="match status" value="1"/>
</dbReference>
<evidence type="ECO:0000256" key="10">
    <source>
        <dbReference type="ARBA" id="ARBA00023211"/>
    </source>
</evidence>